<accession>A0ABM7X5U9</accession>
<comment type="catalytic activity">
    <reaction evidence="1">
        <text>dTDP-4-dehydro-6-deoxy-alpha-D-glucose = dTDP-4-dehydro-beta-L-rhamnose</text>
        <dbReference type="Rhea" id="RHEA:16969"/>
        <dbReference type="ChEBI" id="CHEBI:57649"/>
        <dbReference type="ChEBI" id="CHEBI:62830"/>
        <dbReference type="EC" id="5.1.3.13"/>
    </reaction>
</comment>
<dbReference type="RefSeq" id="WP_248343789.1">
    <property type="nucleotide sequence ID" value="NZ_AP025592.1"/>
</dbReference>
<evidence type="ECO:0000256" key="7">
    <source>
        <dbReference type="ARBA" id="ARBA00033311"/>
    </source>
</evidence>
<evidence type="ECO:0000256" key="4">
    <source>
        <dbReference type="ARBA" id="ARBA00019595"/>
    </source>
</evidence>
<keyword evidence="9" id="KW-1185">Reference proteome</keyword>
<proteinExistence type="predicted"/>
<dbReference type="PANTHER" id="PTHR21047:SF2">
    <property type="entry name" value="THYMIDINE DIPHOSPHO-4-KETO-RHAMNOSE 3,5-EPIMERASE"/>
    <property type="match status" value="1"/>
</dbReference>
<evidence type="ECO:0000256" key="2">
    <source>
        <dbReference type="ARBA" id="ARBA00001997"/>
    </source>
</evidence>
<organism evidence="8 9">
    <name type="scientific">Anaeromyxobacter paludicola</name>
    <dbReference type="NCBI Taxonomy" id="2918171"/>
    <lineage>
        <taxon>Bacteria</taxon>
        <taxon>Pseudomonadati</taxon>
        <taxon>Myxococcota</taxon>
        <taxon>Myxococcia</taxon>
        <taxon>Myxococcales</taxon>
        <taxon>Cystobacterineae</taxon>
        <taxon>Anaeromyxobacteraceae</taxon>
        <taxon>Anaeromyxobacter</taxon>
    </lineage>
</organism>
<evidence type="ECO:0000313" key="8">
    <source>
        <dbReference type="EMBL" id="BDG07186.1"/>
    </source>
</evidence>
<dbReference type="Pfam" id="PF00908">
    <property type="entry name" value="dTDP_sugar_isom"/>
    <property type="match status" value="1"/>
</dbReference>
<dbReference type="Gene3D" id="2.60.120.10">
    <property type="entry name" value="Jelly Rolls"/>
    <property type="match status" value="1"/>
</dbReference>
<reference evidence="9" key="1">
    <citation type="journal article" date="2022" name="Int. J. Syst. Evol. Microbiol.">
        <title>Anaeromyxobacter oryzae sp. nov., Anaeromyxobacter diazotrophicus sp. nov. and Anaeromyxobacter paludicola sp. nov., isolated from paddy soils.</title>
        <authorList>
            <person name="Itoh H."/>
            <person name="Xu Z."/>
            <person name="Mise K."/>
            <person name="Masuda Y."/>
            <person name="Ushijima N."/>
            <person name="Hayakawa C."/>
            <person name="Shiratori Y."/>
            <person name="Senoo K."/>
        </authorList>
    </citation>
    <scope>NUCLEOTIDE SEQUENCE [LARGE SCALE GENOMIC DNA]</scope>
    <source>
        <strain evidence="9">Red630</strain>
    </source>
</reference>
<protein>
    <recommendedName>
        <fullName evidence="4">dTDP-4-dehydrorhamnose 3,5-epimerase</fullName>
        <ecNumber evidence="3">5.1.3.13</ecNumber>
    </recommendedName>
    <alternativeName>
        <fullName evidence="6">Thymidine diphospho-4-keto-rhamnose 3,5-epimerase</fullName>
    </alternativeName>
    <alternativeName>
        <fullName evidence="5">dTDP-4-keto-6-deoxyglucose 3,5-epimerase</fullName>
    </alternativeName>
    <alternativeName>
        <fullName evidence="7">dTDP-6-deoxy-D-xylo-4-hexulose 3,5-epimerase</fullName>
    </alternativeName>
</protein>
<dbReference type="InterPro" id="IPR000888">
    <property type="entry name" value="RmlC-like"/>
</dbReference>
<dbReference type="EMBL" id="AP025592">
    <property type="protein sequence ID" value="BDG07186.1"/>
    <property type="molecule type" value="Genomic_DNA"/>
</dbReference>
<sequence length="155" mass="18115">MAQKLIDGVRVKQLKVIPDERGRLMEMLRRDDEVFLEFGQTYLTTMYPGVTKAWHYHKLQHDNFVCVRGMIKLVLFDERDGSPTRGTVNEFFLGDHNAQLVVIPPNVWHGFKNIGETESLIVNIVTKPYDYQSPDEYRLPAHENHIPYDWARKDG</sequence>
<dbReference type="InterPro" id="IPR011051">
    <property type="entry name" value="RmlC_Cupin_sf"/>
</dbReference>
<gene>
    <name evidence="8" type="ORF">AMPC_02990</name>
</gene>
<comment type="function">
    <text evidence="2">Catalyzes the epimerization of the C3' and C5'positions of dTDP-6-deoxy-D-xylo-4-hexulose, forming dTDP-6-deoxy-L-lyxo-4-hexulose.</text>
</comment>
<name>A0ABM7X5U9_9BACT</name>
<evidence type="ECO:0000256" key="3">
    <source>
        <dbReference type="ARBA" id="ARBA00012098"/>
    </source>
</evidence>
<dbReference type="EC" id="5.1.3.13" evidence="3"/>
<dbReference type="SUPFAM" id="SSF51182">
    <property type="entry name" value="RmlC-like cupins"/>
    <property type="match status" value="1"/>
</dbReference>
<dbReference type="InterPro" id="IPR014710">
    <property type="entry name" value="RmlC-like_jellyroll"/>
</dbReference>
<dbReference type="Proteomes" id="UP001162734">
    <property type="component" value="Chromosome"/>
</dbReference>
<evidence type="ECO:0000313" key="9">
    <source>
        <dbReference type="Proteomes" id="UP001162734"/>
    </source>
</evidence>
<evidence type="ECO:0000256" key="1">
    <source>
        <dbReference type="ARBA" id="ARBA00001298"/>
    </source>
</evidence>
<dbReference type="PANTHER" id="PTHR21047">
    <property type="entry name" value="DTDP-6-DEOXY-D-GLUCOSE-3,5 EPIMERASE"/>
    <property type="match status" value="1"/>
</dbReference>
<evidence type="ECO:0000256" key="5">
    <source>
        <dbReference type="ARBA" id="ARBA00029758"/>
    </source>
</evidence>
<evidence type="ECO:0000256" key="6">
    <source>
        <dbReference type="ARBA" id="ARBA00031424"/>
    </source>
</evidence>